<dbReference type="SUPFAM" id="SSF52172">
    <property type="entry name" value="CheY-like"/>
    <property type="match status" value="1"/>
</dbReference>
<feature type="domain" description="Response regulatory" evidence="3">
    <location>
        <begin position="8"/>
        <end position="120"/>
    </location>
</feature>
<evidence type="ECO:0000259" key="3">
    <source>
        <dbReference type="PROSITE" id="PS50110"/>
    </source>
</evidence>
<dbReference type="AlphaFoldDB" id="A0A1F5NRB2"/>
<proteinExistence type="predicted"/>
<dbReference type="Proteomes" id="UP000176233">
    <property type="component" value="Unassembled WGS sequence"/>
</dbReference>
<comment type="caution">
    <text evidence="4">The sequence shown here is derived from an EMBL/GenBank/DDBJ whole genome shotgun (WGS) entry which is preliminary data.</text>
</comment>
<evidence type="ECO:0000313" key="5">
    <source>
        <dbReference type="Proteomes" id="UP000176233"/>
    </source>
</evidence>
<protein>
    <recommendedName>
        <fullName evidence="3">Response regulatory domain-containing protein</fullName>
    </recommendedName>
</protein>
<dbReference type="Pfam" id="PF00072">
    <property type="entry name" value="Response_reg"/>
    <property type="match status" value="1"/>
</dbReference>
<evidence type="ECO:0000313" key="4">
    <source>
        <dbReference type="EMBL" id="OGE80209.1"/>
    </source>
</evidence>
<name>A0A1F5NRB2_9BACT</name>
<accession>A0A1F5NRB2</accession>
<keyword evidence="1 2" id="KW-0597">Phosphoprotein</keyword>
<dbReference type="PANTHER" id="PTHR44591:SF3">
    <property type="entry name" value="RESPONSE REGULATORY DOMAIN-CONTAINING PROTEIN"/>
    <property type="match status" value="1"/>
</dbReference>
<dbReference type="InterPro" id="IPR001789">
    <property type="entry name" value="Sig_transdc_resp-reg_receiver"/>
</dbReference>
<dbReference type="InterPro" id="IPR011006">
    <property type="entry name" value="CheY-like_superfamily"/>
</dbReference>
<dbReference type="SMART" id="SM00448">
    <property type="entry name" value="REC"/>
    <property type="match status" value="1"/>
</dbReference>
<dbReference type="PANTHER" id="PTHR44591">
    <property type="entry name" value="STRESS RESPONSE REGULATOR PROTEIN 1"/>
    <property type="match status" value="1"/>
</dbReference>
<evidence type="ECO:0000256" key="1">
    <source>
        <dbReference type="ARBA" id="ARBA00022553"/>
    </source>
</evidence>
<dbReference type="PROSITE" id="PS50110">
    <property type="entry name" value="RESPONSE_REGULATORY"/>
    <property type="match status" value="1"/>
</dbReference>
<dbReference type="EMBL" id="MFEJ01000018">
    <property type="protein sequence ID" value="OGE80209.1"/>
    <property type="molecule type" value="Genomic_DNA"/>
</dbReference>
<dbReference type="GO" id="GO:0000160">
    <property type="term" value="P:phosphorelay signal transduction system"/>
    <property type="evidence" value="ECO:0007669"/>
    <property type="project" value="InterPro"/>
</dbReference>
<feature type="modified residue" description="4-aspartylphosphate" evidence="2">
    <location>
        <position position="56"/>
    </location>
</feature>
<dbReference type="InterPro" id="IPR050595">
    <property type="entry name" value="Bact_response_regulator"/>
</dbReference>
<evidence type="ECO:0000256" key="2">
    <source>
        <dbReference type="PROSITE-ProRule" id="PRU00169"/>
    </source>
</evidence>
<reference evidence="4 5" key="1">
    <citation type="journal article" date="2016" name="Nat. Commun.">
        <title>Thousands of microbial genomes shed light on interconnected biogeochemical processes in an aquifer system.</title>
        <authorList>
            <person name="Anantharaman K."/>
            <person name="Brown C.T."/>
            <person name="Hug L.A."/>
            <person name="Sharon I."/>
            <person name="Castelle C.J."/>
            <person name="Probst A.J."/>
            <person name="Thomas B.C."/>
            <person name="Singh A."/>
            <person name="Wilkins M.J."/>
            <person name="Karaoz U."/>
            <person name="Brodie E.L."/>
            <person name="Williams K.H."/>
            <person name="Hubbard S.S."/>
            <person name="Banfield J.F."/>
        </authorList>
    </citation>
    <scope>NUCLEOTIDE SEQUENCE [LARGE SCALE GENOMIC DNA]</scope>
</reference>
<dbReference type="Gene3D" id="3.40.50.2300">
    <property type="match status" value="1"/>
</dbReference>
<gene>
    <name evidence="4" type="ORF">A2660_00855</name>
</gene>
<sequence>MRTFSSTRILFAHPDRRLSGLYLPNLQEHFLMDSAHDGLTALRKFKLNPSALVVSDYHLPQLSGLALLRFIRGHPQFSPTPFVFLTDHPDNSEALSLGANDWIEIQHSFPSHLIEKIYYHLSRTSFDKLALVDNLYSVH</sequence>
<organism evidence="4 5">
    <name type="scientific">Candidatus Doudnabacteria bacterium RIFCSPHIGHO2_01_FULL_45_18</name>
    <dbReference type="NCBI Taxonomy" id="1817823"/>
    <lineage>
        <taxon>Bacteria</taxon>
        <taxon>Candidatus Doudnaibacteriota</taxon>
    </lineage>
</organism>
<dbReference type="CDD" id="cd00156">
    <property type="entry name" value="REC"/>
    <property type="match status" value="1"/>
</dbReference>